<accession>A0A2U2XH77</accession>
<organism evidence="3 4">
    <name type="scientific">Brumimicrobium oceani</name>
    <dbReference type="NCBI Taxonomy" id="2100725"/>
    <lineage>
        <taxon>Bacteria</taxon>
        <taxon>Pseudomonadati</taxon>
        <taxon>Bacteroidota</taxon>
        <taxon>Flavobacteriia</taxon>
        <taxon>Flavobacteriales</taxon>
        <taxon>Crocinitomicaceae</taxon>
        <taxon>Brumimicrobium</taxon>
    </lineage>
</organism>
<dbReference type="Pfam" id="PF06580">
    <property type="entry name" value="His_kinase"/>
    <property type="match status" value="1"/>
</dbReference>
<dbReference type="InterPro" id="IPR050640">
    <property type="entry name" value="Bact_2-comp_sensor_kinase"/>
</dbReference>
<keyword evidence="1" id="KW-0472">Membrane</keyword>
<dbReference type="RefSeq" id="WP_109358187.1">
    <property type="nucleotide sequence ID" value="NZ_QFRJ01000001.1"/>
</dbReference>
<sequence>MGKHKLLYWIVQLVAWGVLCGIIGIAAFVQGELSFRTGLKLMELYLLLIFFSNIIRWAFIKRSWLNLKLASLIPRVVTLSFLLSTLLMLITSLSTVIFYGEGWIPFSEFIINSLLYSLFLIMWSAVYLTYHLLQKSRLQEINNLRLQASQTQNELKALRDQLNPHFLFNSLNSIRALIEIEPTSAKSAITTLSSLLRNSLMLGKKSFISLKEEMLLVEEYLKLEKIRYEERLSYTLNCEPQKSIQIPPFLIQSMVENAIKHGVSKKLKGGEIVVNVYLREQNLIMEVINDGEYNERQNHGIGIKNTKRRLEILYGQEAGFGIKNKENKVYSHIWINKKKLIERSYESNNH</sequence>
<dbReference type="InterPro" id="IPR036890">
    <property type="entry name" value="HATPase_C_sf"/>
</dbReference>
<name>A0A2U2XH77_9FLAO</name>
<feature type="transmembrane region" description="Helical" evidence="1">
    <location>
        <begin position="41"/>
        <end position="60"/>
    </location>
</feature>
<keyword evidence="4" id="KW-1185">Reference proteome</keyword>
<dbReference type="GO" id="GO:0000155">
    <property type="term" value="F:phosphorelay sensor kinase activity"/>
    <property type="evidence" value="ECO:0007669"/>
    <property type="project" value="InterPro"/>
</dbReference>
<evidence type="ECO:0000256" key="1">
    <source>
        <dbReference type="SAM" id="Phobius"/>
    </source>
</evidence>
<dbReference type="SUPFAM" id="SSF55874">
    <property type="entry name" value="ATPase domain of HSP90 chaperone/DNA topoisomerase II/histidine kinase"/>
    <property type="match status" value="1"/>
</dbReference>
<comment type="caution">
    <text evidence="3">The sequence shown here is derived from an EMBL/GenBank/DDBJ whole genome shotgun (WGS) entry which is preliminary data.</text>
</comment>
<feature type="domain" description="Signal transduction histidine kinase internal region" evidence="2">
    <location>
        <begin position="154"/>
        <end position="232"/>
    </location>
</feature>
<feature type="transmembrane region" description="Helical" evidence="1">
    <location>
        <begin position="72"/>
        <end position="97"/>
    </location>
</feature>
<reference evidence="3 4" key="1">
    <citation type="submission" date="2018-05" db="EMBL/GenBank/DDBJ databases">
        <title>Brumimicrobium oceani sp. nov., isolated from coastal sediment.</title>
        <authorList>
            <person name="Kou Y."/>
        </authorList>
    </citation>
    <scope>NUCLEOTIDE SEQUENCE [LARGE SCALE GENOMIC DNA]</scope>
    <source>
        <strain evidence="3 4">C305</strain>
    </source>
</reference>
<proteinExistence type="predicted"/>
<dbReference type="InterPro" id="IPR010559">
    <property type="entry name" value="Sig_transdc_His_kin_internal"/>
</dbReference>
<evidence type="ECO:0000313" key="4">
    <source>
        <dbReference type="Proteomes" id="UP000245370"/>
    </source>
</evidence>
<dbReference type="AlphaFoldDB" id="A0A2U2XH77"/>
<dbReference type="GO" id="GO:0016020">
    <property type="term" value="C:membrane"/>
    <property type="evidence" value="ECO:0007669"/>
    <property type="project" value="InterPro"/>
</dbReference>
<dbReference type="OrthoDB" id="9809908at2"/>
<keyword evidence="1" id="KW-0812">Transmembrane</keyword>
<evidence type="ECO:0000259" key="2">
    <source>
        <dbReference type="Pfam" id="PF06580"/>
    </source>
</evidence>
<evidence type="ECO:0000313" key="3">
    <source>
        <dbReference type="EMBL" id="PWH87107.1"/>
    </source>
</evidence>
<dbReference type="Gene3D" id="3.30.565.10">
    <property type="entry name" value="Histidine kinase-like ATPase, C-terminal domain"/>
    <property type="match status" value="1"/>
</dbReference>
<keyword evidence="1" id="KW-1133">Transmembrane helix</keyword>
<dbReference type="PANTHER" id="PTHR34220">
    <property type="entry name" value="SENSOR HISTIDINE KINASE YPDA"/>
    <property type="match status" value="1"/>
</dbReference>
<dbReference type="EMBL" id="QFRJ01000001">
    <property type="protein sequence ID" value="PWH87107.1"/>
    <property type="molecule type" value="Genomic_DNA"/>
</dbReference>
<feature type="transmembrane region" description="Helical" evidence="1">
    <location>
        <begin position="109"/>
        <end position="130"/>
    </location>
</feature>
<gene>
    <name evidence="3" type="ORF">DIT68_02265</name>
</gene>
<feature type="transmembrane region" description="Helical" evidence="1">
    <location>
        <begin position="7"/>
        <end position="29"/>
    </location>
</feature>
<reference evidence="3 4" key="2">
    <citation type="submission" date="2018-05" db="EMBL/GenBank/DDBJ databases">
        <authorList>
            <person name="Lanie J.A."/>
            <person name="Ng W.-L."/>
            <person name="Kazmierczak K.M."/>
            <person name="Andrzejewski T.M."/>
            <person name="Davidsen T.M."/>
            <person name="Wayne K.J."/>
            <person name="Tettelin H."/>
            <person name="Glass J.I."/>
            <person name="Rusch D."/>
            <person name="Podicherti R."/>
            <person name="Tsui H.-C.T."/>
            <person name="Winkler M.E."/>
        </authorList>
    </citation>
    <scope>NUCLEOTIDE SEQUENCE [LARGE SCALE GENOMIC DNA]</scope>
    <source>
        <strain evidence="3 4">C305</strain>
    </source>
</reference>
<dbReference type="PANTHER" id="PTHR34220:SF7">
    <property type="entry name" value="SENSOR HISTIDINE KINASE YPDA"/>
    <property type="match status" value="1"/>
</dbReference>
<protein>
    <recommendedName>
        <fullName evidence="2">Signal transduction histidine kinase internal region domain-containing protein</fullName>
    </recommendedName>
</protein>
<dbReference type="Proteomes" id="UP000245370">
    <property type="component" value="Unassembled WGS sequence"/>
</dbReference>